<keyword evidence="2" id="KW-1185">Reference proteome</keyword>
<dbReference type="AlphaFoldDB" id="A0A8J1T5K2"/>
<organism evidence="1 2">
    <name type="scientific">Owenia fusiformis</name>
    <name type="common">Polychaete worm</name>
    <dbReference type="NCBI Taxonomy" id="6347"/>
    <lineage>
        <taxon>Eukaryota</taxon>
        <taxon>Metazoa</taxon>
        <taxon>Spiralia</taxon>
        <taxon>Lophotrochozoa</taxon>
        <taxon>Annelida</taxon>
        <taxon>Polychaeta</taxon>
        <taxon>Sedentaria</taxon>
        <taxon>Canalipalpata</taxon>
        <taxon>Sabellida</taxon>
        <taxon>Oweniida</taxon>
        <taxon>Oweniidae</taxon>
        <taxon>Owenia</taxon>
    </lineage>
</organism>
<dbReference type="SUPFAM" id="SSF53300">
    <property type="entry name" value="vWA-like"/>
    <property type="match status" value="1"/>
</dbReference>
<accession>A0A8J1T5K2</accession>
<sequence length="241" mass="26709">VHNFCETNASSNASLQHNKFAPNKQNKMCNEQGTWDVILQHEDFQPGNNEPRDIPDVTPNIRVLYRRHKVVEGGENGTSNPACKRIALVFDVSGSMRNKNPSGTSTRMSILRQATYKFIQTGLPSGTEIGLATFSTTSSIIQNMMFIKSQTDRDYFISKIPSTPDGFTAIGKGLQRGTELLESGDTSNAMIILMTDGEENRKPFVKDLLDKGRFNKNIPIFAIAYSEAADVVLDRLTQETG</sequence>
<dbReference type="EMBL" id="CAIIXF020000005">
    <property type="protein sequence ID" value="CAH1784724.1"/>
    <property type="molecule type" value="Genomic_DNA"/>
</dbReference>
<dbReference type="InterPro" id="IPR002035">
    <property type="entry name" value="VWF_A"/>
</dbReference>
<dbReference type="PANTHER" id="PTHR10579">
    <property type="entry name" value="CALCIUM-ACTIVATED CHLORIDE CHANNEL REGULATOR"/>
    <property type="match status" value="1"/>
</dbReference>
<dbReference type="InterPro" id="IPR051266">
    <property type="entry name" value="CLCR"/>
</dbReference>
<dbReference type="SMART" id="SM00327">
    <property type="entry name" value="VWA"/>
    <property type="match status" value="1"/>
</dbReference>
<reference evidence="1" key="1">
    <citation type="submission" date="2022-03" db="EMBL/GenBank/DDBJ databases">
        <authorList>
            <person name="Martin C."/>
        </authorList>
    </citation>
    <scope>NUCLEOTIDE SEQUENCE</scope>
</reference>
<protein>
    <submittedName>
        <fullName evidence="1">Uncharacterized protein</fullName>
    </submittedName>
</protein>
<dbReference type="OrthoDB" id="10021899at2759"/>
<dbReference type="PROSITE" id="PS50234">
    <property type="entry name" value="VWFA"/>
    <property type="match status" value="1"/>
</dbReference>
<dbReference type="Pfam" id="PF00092">
    <property type="entry name" value="VWA"/>
    <property type="match status" value="1"/>
</dbReference>
<evidence type="ECO:0000313" key="2">
    <source>
        <dbReference type="Proteomes" id="UP000749559"/>
    </source>
</evidence>
<evidence type="ECO:0000313" key="1">
    <source>
        <dbReference type="EMBL" id="CAH1784724.1"/>
    </source>
</evidence>
<dbReference type="Pfam" id="PF08434">
    <property type="entry name" value="CLCA"/>
    <property type="match status" value="1"/>
</dbReference>
<gene>
    <name evidence="1" type="ORF">OFUS_LOCUS10871</name>
</gene>
<dbReference type="CDD" id="cd00198">
    <property type="entry name" value="vWFA"/>
    <property type="match status" value="1"/>
</dbReference>
<dbReference type="InterPro" id="IPR036465">
    <property type="entry name" value="vWFA_dom_sf"/>
</dbReference>
<dbReference type="Proteomes" id="UP000749559">
    <property type="component" value="Unassembled WGS sequence"/>
</dbReference>
<feature type="non-terminal residue" evidence="1">
    <location>
        <position position="241"/>
    </location>
</feature>
<dbReference type="PANTHER" id="PTHR10579:SF177">
    <property type="entry name" value="CALCIUM-ACTIVATED CHLORIDE CHANNEL REGULATOR 4-LIKE PROTEIN"/>
    <property type="match status" value="1"/>
</dbReference>
<name>A0A8J1T5K2_OWEFU</name>
<feature type="non-terminal residue" evidence="1">
    <location>
        <position position="1"/>
    </location>
</feature>
<comment type="caution">
    <text evidence="1">The sequence shown here is derived from an EMBL/GenBank/DDBJ whole genome shotgun (WGS) entry which is preliminary data.</text>
</comment>
<dbReference type="InterPro" id="IPR013642">
    <property type="entry name" value="CLCA_N"/>
</dbReference>
<dbReference type="Gene3D" id="3.40.50.410">
    <property type="entry name" value="von Willebrand factor, type A domain"/>
    <property type="match status" value="1"/>
</dbReference>
<proteinExistence type="predicted"/>